<keyword evidence="8 10" id="KW-0472">Membrane</keyword>
<dbReference type="Proteomes" id="UP000837803">
    <property type="component" value="Unassembled WGS sequence"/>
</dbReference>
<protein>
    <submittedName>
        <fullName evidence="15">Colicin I receptor</fullName>
    </submittedName>
</protein>
<evidence type="ECO:0000256" key="5">
    <source>
        <dbReference type="ARBA" id="ARBA00022729"/>
    </source>
</evidence>
<keyword evidence="6" id="KW-0406">Ion transport</keyword>
<evidence type="ECO:0000256" key="2">
    <source>
        <dbReference type="ARBA" id="ARBA00022448"/>
    </source>
</evidence>
<keyword evidence="3 10" id="KW-1134">Transmembrane beta strand</keyword>
<dbReference type="InterPro" id="IPR036942">
    <property type="entry name" value="Beta-barrel_TonB_sf"/>
</dbReference>
<sequence length="635" mass="69561">MIQRLLALALTLTPLVLLPLTPCLTQDAPALSTTSEEVVVTGARYARPLAASPDKVTVIDSATIARSANLAQLLNEQAGIVVNGAYANPGKDRSIFLRNGGNQYTLILVDGQPLIDPSSLGGAVDLRLLSLDGIERIEILRGARSLLYGSDAVAGVINLITNKQTAPDPFKLHLRAAAQRYGTYEGQVAVSGRTEKLDYRVGYDVFTTQGLSEAVEPDFSTNDFDRDGATRQTYTASLTYRPTPALTLRPALRRASFDGDYDAGSFQDADNSYTNELWLPSLSVDYVQDKYRLGARYTYAATDRVFDDAAFGESPFRGRAQQGDAFGTTLLAKQLTLTAGTQVRYESLRGEAGAADTLDATNLAPYLQLSWQATERLLLEGGYRYNHHSAFGGQSNYSLSTRLQLTEPWSLRGSVASAFQSPTLDQLGGPFGANPDLQPQVSTSVELGTGLADARGRYRIDLSVFQRQIEQLIVYDFTLGYRNRDEQRDRGVELEAQALLSKRVAISGNLSYVKGRLKAINDTGGVTETEDFPRRPRTTGFLGLTYTADSPFTARLSGTYVGERQDLIFDEQFIPIRPDLDAYLVVNAYAEYKLLRDRSLTVFGEVRNLTDSKFVEVTGFSTLGVTPRVGVGWVW</sequence>
<reference evidence="15" key="1">
    <citation type="submission" date="2021-12" db="EMBL/GenBank/DDBJ databases">
        <authorList>
            <person name="Rodrigo-Torres L."/>
            <person name="Arahal R. D."/>
            <person name="Lucena T."/>
        </authorList>
    </citation>
    <scope>NUCLEOTIDE SEQUENCE</scope>
    <source>
        <strain evidence="15">CECT 8419</strain>
    </source>
</reference>
<dbReference type="Pfam" id="PF07715">
    <property type="entry name" value="Plug"/>
    <property type="match status" value="1"/>
</dbReference>
<dbReference type="InterPro" id="IPR000531">
    <property type="entry name" value="Beta-barrel_TonB"/>
</dbReference>
<dbReference type="RefSeq" id="WP_238749299.1">
    <property type="nucleotide sequence ID" value="NZ_CAKLPZ010000001.1"/>
</dbReference>
<name>A0ABN8F593_9BACT</name>
<keyword evidence="7 11" id="KW-0798">TonB box</keyword>
<evidence type="ECO:0000259" key="13">
    <source>
        <dbReference type="Pfam" id="PF00593"/>
    </source>
</evidence>
<keyword evidence="4 10" id="KW-0812">Transmembrane</keyword>
<keyword evidence="15" id="KW-0675">Receptor</keyword>
<dbReference type="Pfam" id="PF00593">
    <property type="entry name" value="TonB_dep_Rec_b-barrel"/>
    <property type="match status" value="1"/>
</dbReference>
<evidence type="ECO:0000256" key="10">
    <source>
        <dbReference type="PROSITE-ProRule" id="PRU01360"/>
    </source>
</evidence>
<accession>A0ABN8F593</accession>
<organism evidence="15 16">
    <name type="scientific">Neolewinella maritima</name>
    <dbReference type="NCBI Taxonomy" id="1383882"/>
    <lineage>
        <taxon>Bacteria</taxon>
        <taxon>Pseudomonadati</taxon>
        <taxon>Bacteroidota</taxon>
        <taxon>Saprospiria</taxon>
        <taxon>Saprospirales</taxon>
        <taxon>Lewinellaceae</taxon>
        <taxon>Neolewinella</taxon>
    </lineage>
</organism>
<dbReference type="CDD" id="cd01347">
    <property type="entry name" value="ligand_gated_channel"/>
    <property type="match status" value="1"/>
</dbReference>
<evidence type="ECO:0000256" key="8">
    <source>
        <dbReference type="ARBA" id="ARBA00023136"/>
    </source>
</evidence>
<keyword evidence="5 12" id="KW-0732">Signal</keyword>
<comment type="caution">
    <text evidence="15">The sequence shown here is derived from an EMBL/GenBank/DDBJ whole genome shotgun (WGS) entry which is preliminary data.</text>
</comment>
<keyword evidence="9 10" id="KW-0998">Cell outer membrane</keyword>
<evidence type="ECO:0000256" key="12">
    <source>
        <dbReference type="SAM" id="SignalP"/>
    </source>
</evidence>
<dbReference type="Gene3D" id="2.170.130.10">
    <property type="entry name" value="TonB-dependent receptor, plug domain"/>
    <property type="match status" value="1"/>
</dbReference>
<evidence type="ECO:0000256" key="1">
    <source>
        <dbReference type="ARBA" id="ARBA00004571"/>
    </source>
</evidence>
<dbReference type="PANTHER" id="PTHR30069:SF53">
    <property type="entry name" value="COLICIN I RECEPTOR-RELATED"/>
    <property type="match status" value="1"/>
</dbReference>
<gene>
    <name evidence="15" type="primary">cirA</name>
    <name evidence="15" type="ORF">LEM8419_00397</name>
</gene>
<dbReference type="EMBL" id="CAKLPZ010000001">
    <property type="protein sequence ID" value="CAH0999102.1"/>
    <property type="molecule type" value="Genomic_DNA"/>
</dbReference>
<keyword evidence="16" id="KW-1185">Reference proteome</keyword>
<keyword evidence="2 10" id="KW-0813">Transport</keyword>
<feature type="domain" description="TonB-dependent receptor plug" evidence="14">
    <location>
        <begin position="50"/>
        <end position="156"/>
    </location>
</feature>
<evidence type="ECO:0000256" key="3">
    <source>
        <dbReference type="ARBA" id="ARBA00022452"/>
    </source>
</evidence>
<evidence type="ECO:0000259" key="14">
    <source>
        <dbReference type="Pfam" id="PF07715"/>
    </source>
</evidence>
<comment type="subcellular location">
    <subcellularLocation>
        <location evidence="1 10">Cell outer membrane</location>
        <topology evidence="1 10">Multi-pass membrane protein</topology>
    </subcellularLocation>
</comment>
<comment type="similarity">
    <text evidence="10 11">Belongs to the TonB-dependent receptor family.</text>
</comment>
<proteinExistence type="inferred from homology"/>
<evidence type="ECO:0000256" key="4">
    <source>
        <dbReference type="ARBA" id="ARBA00022692"/>
    </source>
</evidence>
<feature type="chain" id="PRO_5047395745" evidence="12">
    <location>
        <begin position="26"/>
        <end position="635"/>
    </location>
</feature>
<dbReference type="PROSITE" id="PS52016">
    <property type="entry name" value="TONB_DEPENDENT_REC_3"/>
    <property type="match status" value="1"/>
</dbReference>
<feature type="domain" description="TonB-dependent receptor-like beta-barrel" evidence="13">
    <location>
        <begin position="291"/>
        <end position="609"/>
    </location>
</feature>
<evidence type="ECO:0000313" key="15">
    <source>
        <dbReference type="EMBL" id="CAH0999102.1"/>
    </source>
</evidence>
<dbReference type="InterPro" id="IPR037066">
    <property type="entry name" value="Plug_dom_sf"/>
</dbReference>
<dbReference type="InterPro" id="IPR012910">
    <property type="entry name" value="Plug_dom"/>
</dbReference>
<dbReference type="Gene3D" id="2.40.170.20">
    <property type="entry name" value="TonB-dependent receptor, beta-barrel domain"/>
    <property type="match status" value="1"/>
</dbReference>
<evidence type="ECO:0000256" key="6">
    <source>
        <dbReference type="ARBA" id="ARBA00023065"/>
    </source>
</evidence>
<evidence type="ECO:0000256" key="7">
    <source>
        <dbReference type="ARBA" id="ARBA00023077"/>
    </source>
</evidence>
<dbReference type="SUPFAM" id="SSF56935">
    <property type="entry name" value="Porins"/>
    <property type="match status" value="1"/>
</dbReference>
<dbReference type="InterPro" id="IPR039426">
    <property type="entry name" value="TonB-dep_rcpt-like"/>
</dbReference>
<feature type="signal peptide" evidence="12">
    <location>
        <begin position="1"/>
        <end position="25"/>
    </location>
</feature>
<evidence type="ECO:0000256" key="11">
    <source>
        <dbReference type="RuleBase" id="RU003357"/>
    </source>
</evidence>
<evidence type="ECO:0000256" key="9">
    <source>
        <dbReference type="ARBA" id="ARBA00023237"/>
    </source>
</evidence>
<evidence type="ECO:0000313" key="16">
    <source>
        <dbReference type="Proteomes" id="UP000837803"/>
    </source>
</evidence>
<dbReference type="PANTHER" id="PTHR30069">
    <property type="entry name" value="TONB-DEPENDENT OUTER MEMBRANE RECEPTOR"/>
    <property type="match status" value="1"/>
</dbReference>